<dbReference type="EMBL" id="KQ986333">
    <property type="protein sequence ID" value="KZV58833.1"/>
    <property type="molecule type" value="Genomic_DNA"/>
</dbReference>
<feature type="compositionally biased region" description="Polar residues" evidence="1">
    <location>
        <begin position="131"/>
        <end position="141"/>
    </location>
</feature>
<evidence type="ECO:0000313" key="3">
    <source>
        <dbReference type="Proteomes" id="UP000250235"/>
    </source>
</evidence>
<feature type="compositionally biased region" description="Basic and acidic residues" evidence="1">
    <location>
        <begin position="30"/>
        <end position="42"/>
    </location>
</feature>
<evidence type="ECO:0000256" key="1">
    <source>
        <dbReference type="SAM" id="MobiDB-lite"/>
    </source>
</evidence>
<evidence type="ECO:0000313" key="2">
    <source>
        <dbReference type="EMBL" id="KZV58833.1"/>
    </source>
</evidence>
<protein>
    <submittedName>
        <fullName evidence="2">Uncharacterized protein</fullName>
    </submittedName>
</protein>
<feature type="region of interest" description="Disordered" evidence="1">
    <location>
        <begin position="1"/>
        <end position="42"/>
    </location>
</feature>
<dbReference type="Proteomes" id="UP000250235">
    <property type="component" value="Unassembled WGS sequence"/>
</dbReference>
<gene>
    <name evidence="2" type="ORF">F511_18670</name>
</gene>
<accession>A0A2Z7DHC0</accession>
<name>A0A2Z7DHC0_9LAMI</name>
<dbReference type="AlphaFoldDB" id="A0A2Z7DHC0"/>
<sequence length="158" mass="17325">MSVQNIVDRIEGQSHGHATAKQTVEPQEEAPEKNTIDMEEASKMMTEGILAYVKAVVSHTTQSTNQGSFQHKGMDQGAGSSRAGETRRSVPTTPGLEERLITKPIKKNYPGSMGGSTANWPRNQYPPLETEGNSSVRQLESSKSKRVPKRKATAPDYR</sequence>
<feature type="compositionally biased region" description="Polar residues" evidence="1">
    <location>
        <begin position="58"/>
        <end position="69"/>
    </location>
</feature>
<reference evidence="2 3" key="1">
    <citation type="journal article" date="2015" name="Proc. Natl. Acad. Sci. U.S.A.">
        <title>The resurrection genome of Boea hygrometrica: A blueprint for survival of dehydration.</title>
        <authorList>
            <person name="Xiao L."/>
            <person name="Yang G."/>
            <person name="Zhang L."/>
            <person name="Yang X."/>
            <person name="Zhao S."/>
            <person name="Ji Z."/>
            <person name="Zhou Q."/>
            <person name="Hu M."/>
            <person name="Wang Y."/>
            <person name="Chen M."/>
            <person name="Xu Y."/>
            <person name="Jin H."/>
            <person name="Xiao X."/>
            <person name="Hu G."/>
            <person name="Bao F."/>
            <person name="Hu Y."/>
            <person name="Wan P."/>
            <person name="Li L."/>
            <person name="Deng X."/>
            <person name="Kuang T."/>
            <person name="Xiang C."/>
            <person name="Zhu J.K."/>
            <person name="Oliver M.J."/>
            <person name="He Y."/>
        </authorList>
    </citation>
    <scope>NUCLEOTIDE SEQUENCE [LARGE SCALE GENOMIC DNA]</scope>
    <source>
        <strain evidence="3">cv. XS01</strain>
    </source>
</reference>
<proteinExistence type="predicted"/>
<keyword evidence="3" id="KW-1185">Reference proteome</keyword>
<organism evidence="2 3">
    <name type="scientific">Dorcoceras hygrometricum</name>
    <dbReference type="NCBI Taxonomy" id="472368"/>
    <lineage>
        <taxon>Eukaryota</taxon>
        <taxon>Viridiplantae</taxon>
        <taxon>Streptophyta</taxon>
        <taxon>Embryophyta</taxon>
        <taxon>Tracheophyta</taxon>
        <taxon>Spermatophyta</taxon>
        <taxon>Magnoliopsida</taxon>
        <taxon>eudicotyledons</taxon>
        <taxon>Gunneridae</taxon>
        <taxon>Pentapetalae</taxon>
        <taxon>asterids</taxon>
        <taxon>lamiids</taxon>
        <taxon>Lamiales</taxon>
        <taxon>Gesneriaceae</taxon>
        <taxon>Didymocarpoideae</taxon>
        <taxon>Trichosporeae</taxon>
        <taxon>Loxocarpinae</taxon>
        <taxon>Dorcoceras</taxon>
    </lineage>
</organism>
<feature type="region of interest" description="Disordered" evidence="1">
    <location>
        <begin position="58"/>
        <end position="158"/>
    </location>
</feature>